<dbReference type="Pfam" id="PF00004">
    <property type="entry name" value="AAA"/>
    <property type="match status" value="1"/>
</dbReference>
<dbReference type="PANTHER" id="PTHR23076:SF97">
    <property type="entry name" value="ATP-DEPENDENT ZINC METALLOPROTEASE YME1L1"/>
    <property type="match status" value="1"/>
</dbReference>
<sequence length="275" mass="29505">MIELIYWPLWLLDLLKRNKPVRNIVIYFTLTSAAIIFFLGVGIWLTGLLTIGQMALTMVMMIGQMVVLFTFLSSTKTVELLPGQEGLFTFEKDYFGNEVLVTAVRQWISSLSGEGKAHLDYMGAEAINGIMLQGPPGTGKTLLAQCLATESNAAFFGTSGTDYQAMFIGVGPMKIMRMYGKARKAAARYGAAIVFIDEIDSIGGNRGGVSGSGGNNLGGMLGGGGLGVLSKLLTELDGTKESGRRFTIINTLRRIVGLPEIAQGLVLTIGATNRF</sequence>
<dbReference type="InterPro" id="IPR027417">
    <property type="entry name" value="P-loop_NTPase"/>
</dbReference>
<dbReference type="PANTHER" id="PTHR23076">
    <property type="entry name" value="METALLOPROTEASE M41 FTSH"/>
    <property type="match status" value="1"/>
</dbReference>
<feature type="transmembrane region" description="Helical" evidence="1">
    <location>
        <begin position="24"/>
        <end position="45"/>
    </location>
</feature>
<comment type="caution">
    <text evidence="3">The sequence shown here is derived from an EMBL/GenBank/DDBJ whole genome shotgun (WGS) entry which is preliminary data.</text>
</comment>
<evidence type="ECO:0000259" key="2">
    <source>
        <dbReference type="SMART" id="SM00382"/>
    </source>
</evidence>
<evidence type="ECO:0000313" key="3">
    <source>
        <dbReference type="EMBL" id="KKL14939.1"/>
    </source>
</evidence>
<keyword evidence="1" id="KW-0812">Transmembrane</keyword>
<dbReference type="GO" id="GO:0005739">
    <property type="term" value="C:mitochondrion"/>
    <property type="evidence" value="ECO:0007669"/>
    <property type="project" value="TreeGrafter"/>
</dbReference>
<dbReference type="InterPro" id="IPR003593">
    <property type="entry name" value="AAA+_ATPase"/>
</dbReference>
<gene>
    <name evidence="3" type="ORF">LCGC14_2510590</name>
</gene>
<protein>
    <recommendedName>
        <fullName evidence="2">AAA+ ATPase domain-containing protein</fullName>
    </recommendedName>
</protein>
<accession>A0A0F9AZ82</accession>
<dbReference type="SUPFAM" id="SSF52540">
    <property type="entry name" value="P-loop containing nucleoside triphosphate hydrolases"/>
    <property type="match status" value="1"/>
</dbReference>
<keyword evidence="1" id="KW-1133">Transmembrane helix</keyword>
<feature type="domain" description="AAA+ ATPase" evidence="2">
    <location>
        <begin position="126"/>
        <end position="262"/>
    </location>
</feature>
<dbReference type="InterPro" id="IPR003959">
    <property type="entry name" value="ATPase_AAA_core"/>
</dbReference>
<name>A0A0F9AZ82_9ZZZZ</name>
<dbReference type="GO" id="GO:0016887">
    <property type="term" value="F:ATP hydrolysis activity"/>
    <property type="evidence" value="ECO:0007669"/>
    <property type="project" value="InterPro"/>
</dbReference>
<dbReference type="SMART" id="SM00382">
    <property type="entry name" value="AAA"/>
    <property type="match status" value="1"/>
</dbReference>
<dbReference type="GO" id="GO:0004176">
    <property type="term" value="F:ATP-dependent peptidase activity"/>
    <property type="evidence" value="ECO:0007669"/>
    <property type="project" value="TreeGrafter"/>
</dbReference>
<keyword evidence="1" id="KW-0472">Membrane</keyword>
<feature type="transmembrane region" description="Helical" evidence="1">
    <location>
        <begin position="51"/>
        <end position="72"/>
    </location>
</feature>
<organism evidence="3">
    <name type="scientific">marine sediment metagenome</name>
    <dbReference type="NCBI Taxonomy" id="412755"/>
    <lineage>
        <taxon>unclassified sequences</taxon>
        <taxon>metagenomes</taxon>
        <taxon>ecological metagenomes</taxon>
    </lineage>
</organism>
<evidence type="ECO:0000256" key="1">
    <source>
        <dbReference type="SAM" id="Phobius"/>
    </source>
</evidence>
<dbReference type="Gene3D" id="3.40.50.300">
    <property type="entry name" value="P-loop containing nucleotide triphosphate hydrolases"/>
    <property type="match status" value="1"/>
</dbReference>
<feature type="non-terminal residue" evidence="3">
    <location>
        <position position="275"/>
    </location>
</feature>
<dbReference type="GO" id="GO:0006508">
    <property type="term" value="P:proteolysis"/>
    <property type="evidence" value="ECO:0007669"/>
    <property type="project" value="TreeGrafter"/>
</dbReference>
<reference evidence="3" key="1">
    <citation type="journal article" date="2015" name="Nature">
        <title>Complex archaea that bridge the gap between prokaryotes and eukaryotes.</title>
        <authorList>
            <person name="Spang A."/>
            <person name="Saw J.H."/>
            <person name="Jorgensen S.L."/>
            <person name="Zaremba-Niedzwiedzka K."/>
            <person name="Martijn J."/>
            <person name="Lind A.E."/>
            <person name="van Eijk R."/>
            <person name="Schleper C."/>
            <person name="Guy L."/>
            <person name="Ettema T.J."/>
        </authorList>
    </citation>
    <scope>NUCLEOTIDE SEQUENCE</scope>
</reference>
<dbReference type="AlphaFoldDB" id="A0A0F9AZ82"/>
<proteinExistence type="predicted"/>
<dbReference type="EMBL" id="LAZR01040257">
    <property type="protein sequence ID" value="KKL14939.1"/>
    <property type="molecule type" value="Genomic_DNA"/>
</dbReference>
<dbReference type="GO" id="GO:0005524">
    <property type="term" value="F:ATP binding"/>
    <property type="evidence" value="ECO:0007669"/>
    <property type="project" value="InterPro"/>
</dbReference>